<gene>
    <name evidence="2" type="ORF">QIT00_03185</name>
</gene>
<dbReference type="InterPro" id="IPR011990">
    <property type="entry name" value="TPR-like_helical_dom_sf"/>
</dbReference>
<dbReference type="SUPFAM" id="SSF47413">
    <property type="entry name" value="lambda repressor-like DNA-binding domains"/>
    <property type="match status" value="1"/>
</dbReference>
<dbReference type="PROSITE" id="PS50943">
    <property type="entry name" value="HTH_CROC1"/>
    <property type="match status" value="1"/>
</dbReference>
<proteinExistence type="predicted"/>
<dbReference type="Gene3D" id="1.25.40.10">
    <property type="entry name" value="Tetratricopeptide repeat domain"/>
    <property type="match status" value="2"/>
</dbReference>
<evidence type="ECO:0000313" key="2">
    <source>
        <dbReference type="EMBL" id="MDI3417577.1"/>
    </source>
</evidence>
<feature type="domain" description="HTH cro/C1-type" evidence="1">
    <location>
        <begin position="19"/>
        <end position="72"/>
    </location>
</feature>
<name>A0ABT6SPN6_9ACTN</name>
<dbReference type="PANTHER" id="PTHR47691:SF3">
    <property type="entry name" value="HTH-TYPE TRANSCRIPTIONAL REGULATOR RV0890C-RELATED"/>
    <property type="match status" value="1"/>
</dbReference>
<sequence>MSDDALPMGADVRGIGPRLLRLRTVEGATQAHLAGDSFTRAYVSSIEAGKRTPSPRAVAHFADRLGVRTEDLCFDYEPGIRGQLRQALADARIALSGGETDRAREAYQQAMAEADRRQDPEVGAQARCGLGMIARHEGDPDQAVALFTRAEKLLCGAPLRSRLQAVVGTMGGLFARGAIDQALTLAEEHLREAELTGQIEAEFSLRAATVLPHVERGDLNRAAAAADAALRIAARVRDSEILAQGYYHINRVLVVQSRYTEAERVLARALTLNEHLGLRTEVGMCHFARGYLSACRGDLGAAEASLREATAHFTATRALPRLVNANAELSEVLRRLGRTDEAMDLVRKCRTLARRSHDPEQAAELDRIEAQTAADIGEEADSEQLFRSALERYAGVGAAYETGLTCRLFGDRLMAWGRTAEAAEIYRRGLTAWERG</sequence>
<dbReference type="SUPFAM" id="SSF48452">
    <property type="entry name" value="TPR-like"/>
    <property type="match status" value="2"/>
</dbReference>
<evidence type="ECO:0000313" key="3">
    <source>
        <dbReference type="Proteomes" id="UP001237105"/>
    </source>
</evidence>
<dbReference type="InterPro" id="IPR010982">
    <property type="entry name" value="Lambda_DNA-bd_dom_sf"/>
</dbReference>
<protein>
    <submittedName>
        <fullName evidence="2">Helix-turn-helix transcriptional regulator</fullName>
    </submittedName>
</protein>
<dbReference type="PANTHER" id="PTHR47691">
    <property type="entry name" value="REGULATOR-RELATED"/>
    <property type="match status" value="1"/>
</dbReference>
<dbReference type="SMART" id="SM00530">
    <property type="entry name" value="HTH_XRE"/>
    <property type="match status" value="1"/>
</dbReference>
<dbReference type="RefSeq" id="WP_282533506.1">
    <property type="nucleotide sequence ID" value="NZ_JASCIS010000003.1"/>
</dbReference>
<dbReference type="SMART" id="SM00028">
    <property type="entry name" value="TPR"/>
    <property type="match status" value="4"/>
</dbReference>
<accession>A0ABT6SPN6</accession>
<dbReference type="Gene3D" id="1.10.260.40">
    <property type="entry name" value="lambda repressor-like DNA-binding domains"/>
    <property type="match status" value="1"/>
</dbReference>
<organism evidence="2 3">
    <name type="scientific">Streptomyces luteolus</name>
    <dbReference type="NCBI Taxonomy" id="3043615"/>
    <lineage>
        <taxon>Bacteria</taxon>
        <taxon>Bacillati</taxon>
        <taxon>Actinomycetota</taxon>
        <taxon>Actinomycetes</taxon>
        <taxon>Kitasatosporales</taxon>
        <taxon>Streptomycetaceae</taxon>
        <taxon>Streptomyces</taxon>
    </lineage>
</organism>
<keyword evidence="3" id="KW-1185">Reference proteome</keyword>
<dbReference type="EMBL" id="JASCIS010000003">
    <property type="protein sequence ID" value="MDI3417577.1"/>
    <property type="molecule type" value="Genomic_DNA"/>
</dbReference>
<dbReference type="InterPro" id="IPR019734">
    <property type="entry name" value="TPR_rpt"/>
</dbReference>
<comment type="caution">
    <text evidence="2">The sequence shown here is derived from an EMBL/GenBank/DDBJ whole genome shotgun (WGS) entry which is preliminary data.</text>
</comment>
<reference evidence="2 3" key="1">
    <citation type="submission" date="2023-05" db="EMBL/GenBank/DDBJ databases">
        <title>Draft genome sequence of Streptomyces sp. B-S-A12 isolated from a cave soil in Thailand.</title>
        <authorList>
            <person name="Chamroensaksri N."/>
            <person name="Muangham S."/>
        </authorList>
    </citation>
    <scope>NUCLEOTIDE SEQUENCE [LARGE SCALE GENOMIC DNA]</scope>
    <source>
        <strain evidence="2 3">B-S-A12</strain>
    </source>
</reference>
<dbReference type="Proteomes" id="UP001237105">
    <property type="component" value="Unassembled WGS sequence"/>
</dbReference>
<dbReference type="CDD" id="cd00093">
    <property type="entry name" value="HTH_XRE"/>
    <property type="match status" value="1"/>
</dbReference>
<evidence type="ECO:0000259" key="1">
    <source>
        <dbReference type="PROSITE" id="PS50943"/>
    </source>
</evidence>
<dbReference type="InterPro" id="IPR001387">
    <property type="entry name" value="Cro/C1-type_HTH"/>
</dbReference>